<proteinExistence type="predicted"/>
<dbReference type="InParanoid" id="A0A1Y2MCY3"/>
<evidence type="ECO:0000313" key="2">
    <source>
        <dbReference type="Proteomes" id="UP000193240"/>
    </source>
</evidence>
<evidence type="ECO:0000313" key="1">
    <source>
        <dbReference type="EMBL" id="OSS53995.1"/>
    </source>
</evidence>
<reference evidence="1 2" key="1">
    <citation type="journal article" date="2017" name="Genome Announc.">
        <title>Genome sequence of the saprophytic ascomycete Epicoccum nigrum ICMP 19927 strain isolated from New Zealand.</title>
        <authorList>
            <person name="Fokin M."/>
            <person name="Fleetwood D."/>
            <person name="Weir B.S."/>
            <person name="Villas-Boas S.G."/>
        </authorList>
    </citation>
    <scope>NUCLEOTIDE SEQUENCE [LARGE SCALE GENOMIC DNA]</scope>
    <source>
        <strain evidence="1 2">ICMP 19927</strain>
    </source>
</reference>
<sequence length="79" mass="8700">MSSVIQERCGCRWIWASSDADKVPLSPVKNAFVAVQTLGPTPSTNSTESTHVAERWLTIFSTTLILVLSGEPDLDFPHR</sequence>
<dbReference type="EMBL" id="KZ107838">
    <property type="protein sequence ID" value="OSS53995.1"/>
    <property type="molecule type" value="Genomic_DNA"/>
</dbReference>
<gene>
    <name evidence="1" type="ORF">B5807_00209</name>
</gene>
<accession>A0A1Y2MCY3</accession>
<keyword evidence="2" id="KW-1185">Reference proteome</keyword>
<dbReference type="AlphaFoldDB" id="A0A1Y2MCY3"/>
<name>A0A1Y2MCY3_EPING</name>
<protein>
    <submittedName>
        <fullName evidence="1">Uncharacterized protein</fullName>
    </submittedName>
</protein>
<dbReference type="Proteomes" id="UP000193240">
    <property type="component" value="Unassembled WGS sequence"/>
</dbReference>
<organism evidence="1 2">
    <name type="scientific">Epicoccum nigrum</name>
    <name type="common">Soil fungus</name>
    <name type="synonym">Epicoccum purpurascens</name>
    <dbReference type="NCBI Taxonomy" id="105696"/>
    <lineage>
        <taxon>Eukaryota</taxon>
        <taxon>Fungi</taxon>
        <taxon>Dikarya</taxon>
        <taxon>Ascomycota</taxon>
        <taxon>Pezizomycotina</taxon>
        <taxon>Dothideomycetes</taxon>
        <taxon>Pleosporomycetidae</taxon>
        <taxon>Pleosporales</taxon>
        <taxon>Pleosporineae</taxon>
        <taxon>Didymellaceae</taxon>
        <taxon>Epicoccum</taxon>
    </lineage>
</organism>